<dbReference type="InterPro" id="IPR050595">
    <property type="entry name" value="Bact_response_regulator"/>
</dbReference>
<evidence type="ECO:0000256" key="1">
    <source>
        <dbReference type="ARBA" id="ARBA00022553"/>
    </source>
</evidence>
<feature type="domain" description="Response regulatory" evidence="3">
    <location>
        <begin position="8"/>
        <end position="125"/>
    </location>
</feature>
<dbReference type="PANTHER" id="PTHR44591:SF25">
    <property type="entry name" value="CHEMOTAXIS TWO-COMPONENT RESPONSE REGULATOR"/>
    <property type="match status" value="1"/>
</dbReference>
<keyword evidence="5" id="KW-1185">Reference proteome</keyword>
<dbReference type="Pfam" id="PF00072">
    <property type="entry name" value="Response_reg"/>
    <property type="match status" value="1"/>
</dbReference>
<sequence>MFDPSQATVVLVDDDPGVRESLRALFEAVPYRCISYASAEEYIAHPAPTAPTAPRCVLLDLRLPGMSGIELQRLINWDSPRLPVIFVSGDATRADMDAAMAAGAIEFLRKPVDPEALLNITQQCLCDSLDAG</sequence>
<dbReference type="PROSITE" id="PS50110">
    <property type="entry name" value="RESPONSE_REGULATORY"/>
    <property type="match status" value="1"/>
</dbReference>
<dbReference type="EMBL" id="APND01000004">
    <property type="protein sequence ID" value="MES1930212.1"/>
    <property type="molecule type" value="Genomic_DNA"/>
</dbReference>
<dbReference type="Proteomes" id="UP001460888">
    <property type="component" value="Unassembled WGS sequence"/>
</dbReference>
<dbReference type="SMART" id="SM00448">
    <property type="entry name" value="REC"/>
    <property type="match status" value="1"/>
</dbReference>
<gene>
    <name evidence="4" type="ORF">SADO_13193</name>
</gene>
<comment type="caution">
    <text evidence="4">The sequence shown here is derived from an EMBL/GenBank/DDBJ whole genome shotgun (WGS) entry which is preliminary data.</text>
</comment>
<evidence type="ECO:0000313" key="5">
    <source>
        <dbReference type="Proteomes" id="UP001460888"/>
    </source>
</evidence>
<evidence type="ECO:0000259" key="3">
    <source>
        <dbReference type="PROSITE" id="PS50110"/>
    </source>
</evidence>
<dbReference type="InterPro" id="IPR011006">
    <property type="entry name" value="CheY-like_superfamily"/>
</dbReference>
<evidence type="ECO:0000256" key="2">
    <source>
        <dbReference type="PROSITE-ProRule" id="PRU00169"/>
    </source>
</evidence>
<name>A0ABV2B2W9_9GAMM</name>
<dbReference type="InterPro" id="IPR001789">
    <property type="entry name" value="Sig_transdc_resp-reg_receiver"/>
</dbReference>
<dbReference type="Gene3D" id="3.40.50.2300">
    <property type="match status" value="1"/>
</dbReference>
<organism evidence="4 5">
    <name type="scientific">Salinisphaera dokdonensis CL-ES53</name>
    <dbReference type="NCBI Taxonomy" id="1304272"/>
    <lineage>
        <taxon>Bacteria</taxon>
        <taxon>Pseudomonadati</taxon>
        <taxon>Pseudomonadota</taxon>
        <taxon>Gammaproteobacteria</taxon>
        <taxon>Salinisphaerales</taxon>
        <taxon>Salinisphaeraceae</taxon>
        <taxon>Salinisphaera</taxon>
    </lineage>
</organism>
<protein>
    <submittedName>
        <fullName evidence="4">Response regulator receiver protein</fullName>
    </submittedName>
</protein>
<dbReference type="PANTHER" id="PTHR44591">
    <property type="entry name" value="STRESS RESPONSE REGULATOR PROTEIN 1"/>
    <property type="match status" value="1"/>
</dbReference>
<feature type="modified residue" description="4-aspartylphosphate" evidence="2">
    <location>
        <position position="60"/>
    </location>
</feature>
<reference evidence="4 5" key="1">
    <citation type="submission" date="2013-03" db="EMBL/GenBank/DDBJ databases">
        <title>Salinisphaera dokdonensis CL-ES53 Genome Sequencing.</title>
        <authorList>
            <person name="Li C."/>
            <person name="Lai Q."/>
            <person name="Shao Z."/>
        </authorList>
    </citation>
    <scope>NUCLEOTIDE SEQUENCE [LARGE SCALE GENOMIC DNA]</scope>
    <source>
        <strain evidence="4 5">CL-ES53</strain>
    </source>
</reference>
<proteinExistence type="predicted"/>
<keyword evidence="1 2" id="KW-0597">Phosphoprotein</keyword>
<evidence type="ECO:0000313" key="4">
    <source>
        <dbReference type="EMBL" id="MES1930212.1"/>
    </source>
</evidence>
<accession>A0ABV2B2W9</accession>
<dbReference type="SUPFAM" id="SSF52172">
    <property type="entry name" value="CheY-like"/>
    <property type="match status" value="1"/>
</dbReference>